<dbReference type="RefSeq" id="WP_248668716.1">
    <property type="nucleotide sequence ID" value="NZ_JALPRX010000091.1"/>
</dbReference>
<evidence type="ECO:0000313" key="2">
    <source>
        <dbReference type="EMBL" id="MCK8786601.1"/>
    </source>
</evidence>
<gene>
    <name evidence="2" type="ORF">M0638_19685</name>
</gene>
<dbReference type="EMBL" id="JALPRX010000091">
    <property type="protein sequence ID" value="MCK8786601.1"/>
    <property type="molecule type" value="Genomic_DNA"/>
</dbReference>
<dbReference type="AlphaFoldDB" id="A0A9X1YI47"/>
<keyword evidence="1" id="KW-0472">Membrane</keyword>
<name>A0A9X1YI47_9PROT</name>
<comment type="caution">
    <text evidence="2">The sequence shown here is derived from an EMBL/GenBank/DDBJ whole genome shotgun (WGS) entry which is preliminary data.</text>
</comment>
<feature type="transmembrane region" description="Helical" evidence="1">
    <location>
        <begin position="33"/>
        <end position="52"/>
    </location>
</feature>
<keyword evidence="3" id="KW-1185">Reference proteome</keyword>
<keyword evidence="1" id="KW-1133">Transmembrane helix</keyword>
<evidence type="ECO:0000256" key="1">
    <source>
        <dbReference type="SAM" id="Phobius"/>
    </source>
</evidence>
<evidence type="ECO:0000313" key="3">
    <source>
        <dbReference type="Proteomes" id="UP001139516"/>
    </source>
</evidence>
<reference evidence="2" key="1">
    <citation type="submission" date="2022-04" db="EMBL/GenBank/DDBJ databases">
        <title>Roseomonas acroporae sp. nov., isolated from coral Acropora digitifera.</title>
        <authorList>
            <person name="Sun H."/>
        </authorList>
    </citation>
    <scope>NUCLEOTIDE SEQUENCE</scope>
    <source>
        <strain evidence="2">NAR14</strain>
    </source>
</reference>
<feature type="transmembrane region" description="Helical" evidence="1">
    <location>
        <begin position="7"/>
        <end position="27"/>
    </location>
</feature>
<organism evidence="2 3">
    <name type="scientific">Roseomonas acroporae</name>
    <dbReference type="NCBI Taxonomy" id="2937791"/>
    <lineage>
        <taxon>Bacteria</taxon>
        <taxon>Pseudomonadati</taxon>
        <taxon>Pseudomonadota</taxon>
        <taxon>Alphaproteobacteria</taxon>
        <taxon>Acetobacterales</taxon>
        <taxon>Roseomonadaceae</taxon>
        <taxon>Roseomonas</taxon>
    </lineage>
</organism>
<sequence>MGSNKWAFALGVYVGFACFPIVLGIAAGNGVMAGSGAVALIPVAVGVAAVATPERLTDRLFRWATWHQRCRWLPRWMR</sequence>
<accession>A0A9X1YI47</accession>
<dbReference type="Proteomes" id="UP001139516">
    <property type="component" value="Unassembled WGS sequence"/>
</dbReference>
<keyword evidence="1" id="KW-0812">Transmembrane</keyword>
<proteinExistence type="predicted"/>
<dbReference type="PROSITE" id="PS51257">
    <property type="entry name" value="PROKAR_LIPOPROTEIN"/>
    <property type="match status" value="1"/>
</dbReference>
<protein>
    <submittedName>
        <fullName evidence="2">Uncharacterized protein</fullName>
    </submittedName>
</protein>